<evidence type="ECO:0000313" key="3">
    <source>
        <dbReference type="Proteomes" id="UP000198406"/>
    </source>
</evidence>
<sequence>MKNENESFAHIVQRLAISSSNSSSHCRLWLLQHESRRIDEWQWQATSPILWFQYMIQQLLLLQHTTTTTAPRITYWSTTTTTTTTMTTGRREVQMPPSVLVIRAGRDPFQWEETTSSSSSSTLLPLHDLSQCLHYFQQQQQQQQLASSWLFIESLQPLLVLHGFHKTWHLLQQWPGTVVLPVLRRTGGLTDTQHRMLEDAAWGVLCTQQNPAVFLRKGIRESSNVLRQTIPYRVRKCPSGEGLQLQLVSNKDDENDNDNDDNDNTPPEATISLQQRGKKKVSLHFENDDDKKMPRIFLQENDPEHKSDNVYYYSDEEDEDPDGDLDL</sequence>
<dbReference type="AlphaFoldDB" id="A0A1Z5JPF5"/>
<gene>
    <name evidence="2" type="ORF">FisN_UnNu074</name>
</gene>
<evidence type="ECO:0008006" key="4">
    <source>
        <dbReference type="Google" id="ProtNLM"/>
    </source>
</evidence>
<reference evidence="2 3" key="1">
    <citation type="journal article" date="2015" name="Plant Cell">
        <title>Oil accumulation by the oleaginous diatom Fistulifera solaris as revealed by the genome and transcriptome.</title>
        <authorList>
            <person name="Tanaka T."/>
            <person name="Maeda Y."/>
            <person name="Veluchamy A."/>
            <person name="Tanaka M."/>
            <person name="Abida H."/>
            <person name="Marechal E."/>
            <person name="Bowler C."/>
            <person name="Muto M."/>
            <person name="Sunaga Y."/>
            <person name="Tanaka M."/>
            <person name="Yoshino T."/>
            <person name="Taniguchi T."/>
            <person name="Fukuda Y."/>
            <person name="Nemoto M."/>
            <person name="Matsumoto M."/>
            <person name="Wong P.S."/>
            <person name="Aburatani S."/>
            <person name="Fujibuchi W."/>
        </authorList>
    </citation>
    <scope>NUCLEOTIDE SEQUENCE [LARGE SCALE GENOMIC DNA]</scope>
    <source>
        <strain evidence="2 3">JPCC DA0580</strain>
    </source>
</reference>
<feature type="region of interest" description="Disordered" evidence="1">
    <location>
        <begin position="250"/>
        <end position="327"/>
    </location>
</feature>
<evidence type="ECO:0000313" key="2">
    <source>
        <dbReference type="EMBL" id="GAX15923.1"/>
    </source>
</evidence>
<comment type="caution">
    <text evidence="2">The sequence shown here is derived from an EMBL/GenBank/DDBJ whole genome shotgun (WGS) entry which is preliminary data.</text>
</comment>
<feature type="compositionally biased region" description="Acidic residues" evidence="1">
    <location>
        <begin position="253"/>
        <end position="263"/>
    </location>
</feature>
<protein>
    <recommendedName>
        <fullName evidence="4">Elongator complex protein 5</fullName>
    </recommendedName>
</protein>
<dbReference type="Proteomes" id="UP000198406">
    <property type="component" value="Unassembled WGS sequence"/>
</dbReference>
<feature type="compositionally biased region" description="Polar residues" evidence="1">
    <location>
        <begin position="265"/>
        <end position="275"/>
    </location>
</feature>
<accession>A0A1Z5JPF5</accession>
<dbReference type="OrthoDB" id="45824at2759"/>
<feature type="compositionally biased region" description="Basic and acidic residues" evidence="1">
    <location>
        <begin position="283"/>
        <end position="293"/>
    </location>
</feature>
<dbReference type="InParanoid" id="A0A1Z5JPF5"/>
<name>A0A1Z5JPF5_FISSO</name>
<feature type="compositionally biased region" description="Acidic residues" evidence="1">
    <location>
        <begin position="314"/>
        <end position="327"/>
    </location>
</feature>
<keyword evidence="3" id="KW-1185">Reference proteome</keyword>
<organism evidence="2 3">
    <name type="scientific">Fistulifera solaris</name>
    <name type="common">Oleaginous diatom</name>
    <dbReference type="NCBI Taxonomy" id="1519565"/>
    <lineage>
        <taxon>Eukaryota</taxon>
        <taxon>Sar</taxon>
        <taxon>Stramenopiles</taxon>
        <taxon>Ochrophyta</taxon>
        <taxon>Bacillariophyta</taxon>
        <taxon>Bacillariophyceae</taxon>
        <taxon>Bacillariophycidae</taxon>
        <taxon>Naviculales</taxon>
        <taxon>Naviculaceae</taxon>
        <taxon>Fistulifera</taxon>
    </lineage>
</organism>
<dbReference type="EMBL" id="BDSP01000099">
    <property type="protein sequence ID" value="GAX15923.1"/>
    <property type="molecule type" value="Genomic_DNA"/>
</dbReference>
<evidence type="ECO:0000256" key="1">
    <source>
        <dbReference type="SAM" id="MobiDB-lite"/>
    </source>
</evidence>
<proteinExistence type="predicted"/>